<evidence type="ECO:0000313" key="3">
    <source>
        <dbReference type="RefSeq" id="XP_014040020.1"/>
    </source>
</evidence>
<evidence type="ECO:0000256" key="1">
    <source>
        <dbReference type="SAM" id="MobiDB-lite"/>
    </source>
</evidence>
<feature type="compositionally biased region" description="Basic and acidic residues" evidence="1">
    <location>
        <begin position="64"/>
        <end position="80"/>
    </location>
</feature>
<evidence type="ECO:0000313" key="2">
    <source>
        <dbReference type="Proteomes" id="UP001652741"/>
    </source>
</evidence>
<feature type="region of interest" description="Disordered" evidence="1">
    <location>
        <begin position="48"/>
        <end position="98"/>
    </location>
</feature>
<protein>
    <submittedName>
        <fullName evidence="3">Uncharacterized protein isoform X2</fullName>
    </submittedName>
</protein>
<keyword evidence="2" id="KW-1185">Reference proteome</keyword>
<proteinExistence type="predicted"/>
<organism evidence="2 3">
    <name type="scientific">Salmo salar</name>
    <name type="common">Atlantic salmon</name>
    <dbReference type="NCBI Taxonomy" id="8030"/>
    <lineage>
        <taxon>Eukaryota</taxon>
        <taxon>Metazoa</taxon>
        <taxon>Chordata</taxon>
        <taxon>Craniata</taxon>
        <taxon>Vertebrata</taxon>
        <taxon>Euteleostomi</taxon>
        <taxon>Actinopterygii</taxon>
        <taxon>Neopterygii</taxon>
        <taxon>Teleostei</taxon>
        <taxon>Protacanthopterygii</taxon>
        <taxon>Salmoniformes</taxon>
        <taxon>Salmonidae</taxon>
        <taxon>Salmoninae</taxon>
        <taxon>Salmo</taxon>
    </lineage>
</organism>
<dbReference type="GeneID" id="106593206"/>
<dbReference type="AlphaFoldDB" id="A0A1S3QJ12"/>
<reference evidence="3" key="1">
    <citation type="submission" date="2025-08" db="UniProtKB">
        <authorList>
            <consortium name="RefSeq"/>
        </authorList>
    </citation>
    <scope>IDENTIFICATION</scope>
</reference>
<gene>
    <name evidence="3" type="primary">LOC106593206</name>
</gene>
<dbReference type="Proteomes" id="UP001652741">
    <property type="component" value="Chromosome ssa02"/>
</dbReference>
<sequence>MLATVKEEAKEKDAVFVMKEEEEEDMTVTVKEEEDVFGVKEEEITVTLEDEEAQKTGDLINTSKYRERPDSHSDGRKSPSEEPDPETLKPARRHHCSQ</sequence>
<dbReference type="RefSeq" id="XP_014040020.1">
    <property type="nucleotide sequence ID" value="XM_014184545.2"/>
</dbReference>
<accession>A0A1S3QJ12</accession>
<name>A0A1S3QJ12_SALSA</name>